<proteinExistence type="predicted"/>
<evidence type="ECO:0000313" key="2">
    <source>
        <dbReference type="EMBL" id="MFC5582718.1"/>
    </source>
</evidence>
<dbReference type="Proteomes" id="UP001596111">
    <property type="component" value="Unassembled WGS sequence"/>
</dbReference>
<gene>
    <name evidence="2" type="ORF">ACFPPB_16480</name>
</gene>
<feature type="chain" id="PRO_5046714037" description="Lipoprotein" evidence="1">
    <location>
        <begin position="21"/>
        <end position="193"/>
    </location>
</feature>
<sequence length="193" mass="21041">MKTLLAVFAAALLLSGCSIRHDVAKDYPQYLINNQGASQLPPTKAASEYTISPATAANHYEFRSAMAGYANVWVVQFGQILDDTLQSHDVQVAFGKLAKFDDGSPNDDLLVFDLQSYTYVELGAHVSLKVTYRRGNQDVFSKVYQTDGTTQGGKMFWGGAFAMKNAVQQSTKLAIDNILRQLIADLNASPAHG</sequence>
<reference evidence="3" key="1">
    <citation type="journal article" date="2019" name="Int. J. Syst. Evol. Microbiol.">
        <title>The Global Catalogue of Microorganisms (GCM) 10K type strain sequencing project: providing services to taxonomists for standard genome sequencing and annotation.</title>
        <authorList>
            <consortium name="The Broad Institute Genomics Platform"/>
            <consortium name="The Broad Institute Genome Sequencing Center for Infectious Disease"/>
            <person name="Wu L."/>
            <person name="Ma J."/>
        </authorList>
    </citation>
    <scope>NUCLEOTIDE SEQUENCE [LARGE SCALE GENOMIC DNA]</scope>
    <source>
        <strain evidence="3">CGMCC 1.13587</strain>
    </source>
</reference>
<evidence type="ECO:0008006" key="4">
    <source>
        <dbReference type="Google" id="ProtNLM"/>
    </source>
</evidence>
<dbReference type="RefSeq" id="WP_377329068.1">
    <property type="nucleotide sequence ID" value="NZ_JBHSNG010000023.1"/>
</dbReference>
<comment type="caution">
    <text evidence="2">The sequence shown here is derived from an EMBL/GenBank/DDBJ whole genome shotgun (WGS) entry which is preliminary data.</text>
</comment>
<name>A0ABW0T1L6_9GAMM</name>
<evidence type="ECO:0000256" key="1">
    <source>
        <dbReference type="SAM" id="SignalP"/>
    </source>
</evidence>
<accession>A0ABW0T1L6</accession>
<keyword evidence="1" id="KW-0732">Signal</keyword>
<dbReference type="PROSITE" id="PS51257">
    <property type="entry name" value="PROKAR_LIPOPROTEIN"/>
    <property type="match status" value="1"/>
</dbReference>
<feature type="signal peptide" evidence="1">
    <location>
        <begin position="1"/>
        <end position="20"/>
    </location>
</feature>
<organism evidence="2 3">
    <name type="scientific">Rhodanobacter terrae</name>
    <dbReference type="NCBI Taxonomy" id="418647"/>
    <lineage>
        <taxon>Bacteria</taxon>
        <taxon>Pseudomonadati</taxon>
        <taxon>Pseudomonadota</taxon>
        <taxon>Gammaproteobacteria</taxon>
        <taxon>Lysobacterales</taxon>
        <taxon>Rhodanobacteraceae</taxon>
        <taxon>Rhodanobacter</taxon>
    </lineage>
</organism>
<dbReference type="EMBL" id="JBHSNG010000023">
    <property type="protein sequence ID" value="MFC5582718.1"/>
    <property type="molecule type" value="Genomic_DNA"/>
</dbReference>
<keyword evidence="3" id="KW-1185">Reference proteome</keyword>
<evidence type="ECO:0000313" key="3">
    <source>
        <dbReference type="Proteomes" id="UP001596111"/>
    </source>
</evidence>
<protein>
    <recommendedName>
        <fullName evidence="4">Lipoprotein</fullName>
    </recommendedName>
</protein>